<evidence type="ECO:0000259" key="2">
    <source>
        <dbReference type="Pfam" id="PF13472"/>
    </source>
</evidence>
<dbReference type="PANTHER" id="PTHR30383">
    <property type="entry name" value="THIOESTERASE 1/PROTEASE 1/LYSOPHOSPHOLIPASE L1"/>
    <property type="match status" value="1"/>
</dbReference>
<dbReference type="InterPro" id="IPR036514">
    <property type="entry name" value="SGNH_hydro_sf"/>
</dbReference>
<reference evidence="3 4" key="1">
    <citation type="submission" date="2019-09" db="EMBL/GenBank/DDBJ databases">
        <title>Genome sequence and assembly of Adhaeribacter sp.</title>
        <authorList>
            <person name="Chhetri G."/>
        </authorList>
    </citation>
    <scope>NUCLEOTIDE SEQUENCE [LARGE SCALE GENOMIC DNA]</scope>
    <source>
        <strain evidence="3 4">DK36</strain>
    </source>
</reference>
<comment type="caution">
    <text evidence="3">The sequence shown here is derived from an EMBL/GenBank/DDBJ whole genome shotgun (WGS) entry which is preliminary data.</text>
</comment>
<feature type="signal peptide" evidence="1">
    <location>
        <begin position="1"/>
        <end position="20"/>
    </location>
</feature>
<dbReference type="AlphaFoldDB" id="A0A5M6D4D0"/>
<dbReference type="RefSeq" id="WP_150090944.1">
    <property type="nucleotide sequence ID" value="NZ_VWSF01000018.1"/>
</dbReference>
<organism evidence="3 4">
    <name type="scientific">Adhaeribacter rhizoryzae</name>
    <dbReference type="NCBI Taxonomy" id="2607907"/>
    <lineage>
        <taxon>Bacteria</taxon>
        <taxon>Pseudomonadati</taxon>
        <taxon>Bacteroidota</taxon>
        <taxon>Cytophagia</taxon>
        <taxon>Cytophagales</taxon>
        <taxon>Hymenobacteraceae</taxon>
        <taxon>Adhaeribacter</taxon>
    </lineage>
</organism>
<dbReference type="Pfam" id="PF13472">
    <property type="entry name" value="Lipase_GDSL_2"/>
    <property type="match status" value="1"/>
</dbReference>
<protein>
    <submittedName>
        <fullName evidence="3">SGNH/GDSL hydrolase family protein</fullName>
    </submittedName>
</protein>
<gene>
    <name evidence="3" type="ORF">F0145_19110</name>
</gene>
<dbReference type="Proteomes" id="UP000323426">
    <property type="component" value="Unassembled WGS sequence"/>
</dbReference>
<dbReference type="EMBL" id="VWSF01000018">
    <property type="protein sequence ID" value="KAA5542341.1"/>
    <property type="molecule type" value="Genomic_DNA"/>
</dbReference>
<dbReference type="SUPFAM" id="SSF52266">
    <property type="entry name" value="SGNH hydrolase"/>
    <property type="match status" value="1"/>
</dbReference>
<evidence type="ECO:0000256" key="1">
    <source>
        <dbReference type="SAM" id="SignalP"/>
    </source>
</evidence>
<evidence type="ECO:0000313" key="4">
    <source>
        <dbReference type="Proteomes" id="UP000323426"/>
    </source>
</evidence>
<dbReference type="GO" id="GO:0016788">
    <property type="term" value="F:hydrolase activity, acting on ester bonds"/>
    <property type="evidence" value="ECO:0007669"/>
    <property type="project" value="UniProtKB-ARBA"/>
</dbReference>
<feature type="domain" description="SGNH hydrolase-type esterase" evidence="2">
    <location>
        <begin position="26"/>
        <end position="262"/>
    </location>
</feature>
<name>A0A5M6D4D0_9BACT</name>
<dbReference type="PANTHER" id="PTHR30383:SF29">
    <property type="entry name" value="SGNH HYDROLASE-TYPE ESTERASE DOMAIN-CONTAINING PROTEIN"/>
    <property type="match status" value="1"/>
</dbReference>
<evidence type="ECO:0000313" key="3">
    <source>
        <dbReference type="EMBL" id="KAA5542341.1"/>
    </source>
</evidence>
<keyword evidence="1" id="KW-0732">Signal</keyword>
<keyword evidence="3" id="KW-0378">Hydrolase</keyword>
<keyword evidence="4" id="KW-1185">Reference proteome</keyword>
<dbReference type="Gene3D" id="3.40.50.1110">
    <property type="entry name" value="SGNH hydrolase"/>
    <property type="match status" value="1"/>
</dbReference>
<feature type="chain" id="PRO_5024283916" evidence="1">
    <location>
        <begin position="21"/>
        <end position="283"/>
    </location>
</feature>
<accession>A0A5M6D4D0</accession>
<dbReference type="InterPro" id="IPR051532">
    <property type="entry name" value="Ester_Hydrolysis_Enzymes"/>
</dbReference>
<proteinExistence type="predicted"/>
<dbReference type="InterPro" id="IPR013830">
    <property type="entry name" value="SGNH_hydro"/>
</dbReference>
<dbReference type="CDD" id="cd00229">
    <property type="entry name" value="SGNH_hydrolase"/>
    <property type="match status" value="1"/>
</dbReference>
<sequence length="283" mass="31819">MQRFLVVLLICFLSSAFSPAAYTWVAIGDSITYLNDHQEQTGNRVTKGYLTLVTEELPGVKYINQGHNGWTAGGIANKIEDLGLVKADVYSVFLGTNDWWQGRPIGTLTDYQNNTGNNTFYGSYRIIIDKIRSLNPKAPILLMTPMQRVDFVYISNYKNNAYGSYKDKNGQSLAAFAEAIKAVGKHEKLLVVDLYHKSGMTLKNLVKFKRLKDPATGAYKNYPYPQFIDIPFNPETDEYPYPPAAIDMTYDGLHPSDKGYAIISRMVAGVMKKELKLKKTKAQ</sequence>